<sequence>MLVITGSTGQLGRDVIKDLVKYRKPSEIIALTRSKEKAQDYIDQGIDVREFDFEDKESIAKGFKDSTELLLISSNAVGHEVEHHQNAIEAAKNAGIKHIYYTSHTGSKAKSQFSAMEVHHATEKLLEDSGIPFTSIRNGFYAESGAEFFFDGIHDGTLYVPANGPVNWTTHEDLAEGMVQILIADNFTEKYPNLTAQQLVSFEEAAKNYKAEDLTYQEISDQDFVDILTKNHVPEHIAKFLLGIFIASREDEFTTIDNILEELIGRKPKTLIDVINEEQR</sequence>
<dbReference type="EMBL" id="AM295250">
    <property type="protein sequence ID" value="CAL29328.1"/>
    <property type="molecule type" value="Genomic_DNA"/>
</dbReference>
<proteinExistence type="predicted"/>
<evidence type="ECO:0000259" key="1">
    <source>
        <dbReference type="Pfam" id="PF05368"/>
    </source>
</evidence>
<dbReference type="OrthoDB" id="339107at2"/>
<dbReference type="InterPro" id="IPR008030">
    <property type="entry name" value="NmrA-like"/>
</dbReference>
<dbReference type="SUPFAM" id="SSF51735">
    <property type="entry name" value="NAD(P)-binding Rossmann-fold domains"/>
    <property type="match status" value="1"/>
</dbReference>
<dbReference type="Pfam" id="PF05368">
    <property type="entry name" value="NmrA"/>
    <property type="match status" value="1"/>
</dbReference>
<evidence type="ECO:0000313" key="2">
    <source>
        <dbReference type="EMBL" id="CAL29328.1"/>
    </source>
</evidence>
<dbReference type="RefSeq" id="WP_015901663.1">
    <property type="nucleotide sequence ID" value="NC_012121.1"/>
</dbReference>
<keyword evidence="3" id="KW-1185">Reference proteome</keyword>
<feature type="domain" description="NmrA-like" evidence="1">
    <location>
        <begin position="2"/>
        <end position="255"/>
    </location>
</feature>
<dbReference type="Gene3D" id="3.90.25.10">
    <property type="entry name" value="UDP-galactose 4-epimerase, domain 1"/>
    <property type="match status" value="1"/>
</dbReference>
<dbReference type="eggNOG" id="COG0702">
    <property type="taxonomic scope" value="Bacteria"/>
</dbReference>
<dbReference type="Proteomes" id="UP000000444">
    <property type="component" value="Chromosome"/>
</dbReference>
<organism evidence="2 3">
    <name type="scientific">Staphylococcus carnosus (strain TM300)</name>
    <dbReference type="NCBI Taxonomy" id="396513"/>
    <lineage>
        <taxon>Bacteria</taxon>
        <taxon>Bacillati</taxon>
        <taxon>Bacillota</taxon>
        <taxon>Bacilli</taxon>
        <taxon>Bacillales</taxon>
        <taxon>Staphylococcaceae</taxon>
        <taxon>Staphylococcus</taxon>
    </lineage>
</organism>
<dbReference type="Gene3D" id="3.40.50.720">
    <property type="entry name" value="NAD(P)-binding Rossmann-like Domain"/>
    <property type="match status" value="1"/>
</dbReference>
<dbReference type="PANTHER" id="PTHR47129:SF1">
    <property type="entry name" value="NMRA-LIKE DOMAIN-CONTAINING PROTEIN"/>
    <property type="match status" value="1"/>
</dbReference>
<protein>
    <recommendedName>
        <fullName evidence="1">NmrA-like domain-containing protein</fullName>
    </recommendedName>
</protein>
<dbReference type="HOGENOM" id="CLU_007383_10_4_9"/>
<accession>B9DIF6</accession>
<dbReference type="GeneID" id="93794865"/>
<dbReference type="InterPro" id="IPR052718">
    <property type="entry name" value="NmrA-type_oxidoreductase"/>
</dbReference>
<evidence type="ECO:0000313" key="3">
    <source>
        <dbReference type="Proteomes" id="UP000000444"/>
    </source>
</evidence>
<dbReference type="AlphaFoldDB" id="B9DIF6"/>
<dbReference type="InterPro" id="IPR036291">
    <property type="entry name" value="NAD(P)-bd_dom_sf"/>
</dbReference>
<gene>
    <name evidence="2" type="ordered locus">Sca_2425</name>
</gene>
<name>B9DIF6_STACT</name>
<reference evidence="2 3" key="1">
    <citation type="journal article" date="2009" name="Appl. Environ. Microbiol.">
        <title>Genome analysis of the meat starter culture bacterium Staphylococcus carnosus TM300.</title>
        <authorList>
            <person name="Rosenstein R."/>
            <person name="Nerz C."/>
            <person name="Biswas L."/>
            <person name="Resch A."/>
            <person name="Raddatz G."/>
            <person name="Schuster S.C."/>
            <person name="Goetz F."/>
        </authorList>
    </citation>
    <scope>NUCLEOTIDE SEQUENCE [LARGE SCALE GENOMIC DNA]</scope>
    <source>
        <strain evidence="2 3">TM300</strain>
    </source>
</reference>
<dbReference type="KEGG" id="sca:SCA_2425"/>
<dbReference type="PANTHER" id="PTHR47129">
    <property type="entry name" value="QUINONE OXIDOREDUCTASE 2"/>
    <property type="match status" value="1"/>
</dbReference>